<accession>A0A1G7PDN2</accession>
<dbReference type="Proteomes" id="UP000199072">
    <property type="component" value="Unassembled WGS sequence"/>
</dbReference>
<organism evidence="1 2">
    <name type="scientific">Mucilaginibacter pineti</name>
    <dbReference type="NCBI Taxonomy" id="1391627"/>
    <lineage>
        <taxon>Bacteria</taxon>
        <taxon>Pseudomonadati</taxon>
        <taxon>Bacteroidota</taxon>
        <taxon>Sphingobacteriia</taxon>
        <taxon>Sphingobacteriales</taxon>
        <taxon>Sphingobacteriaceae</taxon>
        <taxon>Mucilaginibacter</taxon>
    </lineage>
</organism>
<dbReference type="EMBL" id="FNAI01000045">
    <property type="protein sequence ID" value="SDF84257.1"/>
    <property type="molecule type" value="Genomic_DNA"/>
</dbReference>
<dbReference type="AlphaFoldDB" id="A0A1G7PDN2"/>
<gene>
    <name evidence="1" type="ORF">SAMN05216464_1451</name>
</gene>
<protein>
    <submittedName>
        <fullName evidence="1">Uncharacterized protein</fullName>
    </submittedName>
</protein>
<evidence type="ECO:0000313" key="1">
    <source>
        <dbReference type="EMBL" id="SDF84257.1"/>
    </source>
</evidence>
<evidence type="ECO:0000313" key="2">
    <source>
        <dbReference type="Proteomes" id="UP000199072"/>
    </source>
</evidence>
<name>A0A1G7PDN2_9SPHI</name>
<reference evidence="1 2" key="1">
    <citation type="submission" date="2016-10" db="EMBL/GenBank/DDBJ databases">
        <authorList>
            <person name="de Groot N.N."/>
        </authorList>
    </citation>
    <scope>NUCLEOTIDE SEQUENCE [LARGE SCALE GENOMIC DNA]</scope>
    <source>
        <strain evidence="1 2">47C3B</strain>
    </source>
</reference>
<dbReference type="RefSeq" id="WP_091157920.1">
    <property type="nucleotide sequence ID" value="NZ_FNAI01000045.1"/>
</dbReference>
<keyword evidence="2" id="KW-1185">Reference proteome</keyword>
<proteinExistence type="predicted"/>
<sequence>MTEPVTIEQYQEAYYQIRQYEFQQLPPGRSLLRLLYVVDVPTLLRHEIESLLAYGVNKKIILFSSAREVSDVYFTAYFDAEDLLNAYSWWGHTFGPKSVDTLTRAFKKSNCTFGTTIETPLPMPHLVNTHRHRDQESRAQVATVNIPTALLWQQPLEPDNMSIQARPSVIDLAQYKQAIDRYRAYEEQRRGPGRPLLDVLRNANASARVCNAVFYVLHDFIKEQLIPFTYSGDVTDVFFVSYFTGEDLLKIRNFGLNALKEFKQIMAKNDLLFK</sequence>